<dbReference type="OrthoDB" id="1055148at2759"/>
<dbReference type="AlphaFoldDB" id="A0A9D3PIA1"/>
<dbReference type="FunFam" id="1.10.630.10:FF:000165">
    <property type="entry name" value="Cytochrome P450, family 2, subfamily Y, polypeptide 3"/>
    <property type="match status" value="1"/>
</dbReference>
<gene>
    <name evidence="9" type="ORF">MATL_G00205950</name>
</gene>
<dbReference type="InterPro" id="IPR036396">
    <property type="entry name" value="Cyt_P450_sf"/>
</dbReference>
<dbReference type="Pfam" id="PF00067">
    <property type="entry name" value="p450"/>
    <property type="match status" value="1"/>
</dbReference>
<keyword evidence="8" id="KW-0812">Transmembrane</keyword>
<keyword evidence="3 6" id="KW-0349">Heme</keyword>
<dbReference type="PRINTS" id="PR00463">
    <property type="entry name" value="EP450I"/>
</dbReference>
<evidence type="ECO:0000256" key="8">
    <source>
        <dbReference type="SAM" id="Phobius"/>
    </source>
</evidence>
<evidence type="ECO:0000256" key="1">
    <source>
        <dbReference type="ARBA" id="ARBA00001971"/>
    </source>
</evidence>
<keyword evidence="5 6" id="KW-0408">Iron</keyword>
<dbReference type="GO" id="GO:0006082">
    <property type="term" value="P:organic acid metabolic process"/>
    <property type="evidence" value="ECO:0007669"/>
    <property type="project" value="TreeGrafter"/>
</dbReference>
<proteinExistence type="inferred from homology"/>
<dbReference type="GO" id="GO:0005737">
    <property type="term" value="C:cytoplasm"/>
    <property type="evidence" value="ECO:0007669"/>
    <property type="project" value="TreeGrafter"/>
</dbReference>
<dbReference type="Proteomes" id="UP001046870">
    <property type="component" value="Chromosome 18"/>
</dbReference>
<protein>
    <recommendedName>
        <fullName evidence="11">Cytochrome P450</fullName>
    </recommendedName>
</protein>
<comment type="similarity">
    <text evidence="2 7">Belongs to the cytochrome P450 family.</text>
</comment>
<evidence type="ECO:0000313" key="9">
    <source>
        <dbReference type="EMBL" id="KAG7461060.1"/>
    </source>
</evidence>
<evidence type="ECO:0000313" key="10">
    <source>
        <dbReference type="Proteomes" id="UP001046870"/>
    </source>
</evidence>
<keyword evidence="7" id="KW-0560">Oxidoreductase</keyword>
<dbReference type="PANTHER" id="PTHR24300:SF302">
    <property type="entry name" value="CYTOCHROME P450"/>
    <property type="match status" value="1"/>
</dbReference>
<keyword evidence="7" id="KW-0503">Monooxygenase</keyword>
<evidence type="ECO:0008006" key="11">
    <source>
        <dbReference type="Google" id="ProtNLM"/>
    </source>
</evidence>
<dbReference type="GO" id="GO:0005506">
    <property type="term" value="F:iron ion binding"/>
    <property type="evidence" value="ECO:0007669"/>
    <property type="project" value="InterPro"/>
</dbReference>
<evidence type="ECO:0000256" key="7">
    <source>
        <dbReference type="RuleBase" id="RU000461"/>
    </source>
</evidence>
<name>A0A9D3PIA1_MEGAT</name>
<dbReference type="EMBL" id="JAFDVH010000018">
    <property type="protein sequence ID" value="KAG7461060.1"/>
    <property type="molecule type" value="Genomic_DNA"/>
</dbReference>
<keyword evidence="8" id="KW-1133">Transmembrane helix</keyword>
<sequence>MSLLGILPLNGTSSLFFILTCIIIIYILNLSKTNENFPPGPWPLPLVGNIFSLNMKRPYQTLMELNEKYGSVFSIQMGLRKVVVLCGYETVKEALISQADQFAERPDIPIYQQITKGNGIVFGHGDSWKTIRRFTLTVLRDLGMGKKNIEEKIIEESEHLVNRFEKQNGQPFETRIPLNAATSNIIVSLIMGERMEYEDETFHKLLIMNNESLRLTGTPFIQLYNMYPMIHPLPGPHHKVIQHKEKLKAFFRKIFIQRRELLDENDKRCYIDIFMKKLEEEKSNPSSYFHEWNLLCTVTNLFVAGTETSSNTLSWALLIMIKYPHIQKKVHEEIDNVIGGSTPRIHHRQMMPFTDAVIHETQRFADIIPMNLPHETTTDVTLKGYFIPKHFLNEEGKFVKREAFMPFSAGRRVCVGETLARMELFLFFTFLLQRFSFHPPVGVKEEDIELSSRGGLTLAPVPFLVRALPRRTNT</sequence>
<evidence type="ECO:0000256" key="4">
    <source>
        <dbReference type="ARBA" id="ARBA00022723"/>
    </source>
</evidence>
<dbReference type="PRINTS" id="PR00385">
    <property type="entry name" value="P450"/>
</dbReference>
<keyword evidence="10" id="KW-1185">Reference proteome</keyword>
<reference evidence="9" key="1">
    <citation type="submission" date="2021-01" db="EMBL/GenBank/DDBJ databases">
        <authorList>
            <person name="Zahm M."/>
            <person name="Roques C."/>
            <person name="Cabau C."/>
            <person name="Klopp C."/>
            <person name="Donnadieu C."/>
            <person name="Jouanno E."/>
            <person name="Lampietro C."/>
            <person name="Louis A."/>
            <person name="Herpin A."/>
            <person name="Echchiki A."/>
            <person name="Berthelot C."/>
            <person name="Parey E."/>
            <person name="Roest-Crollius H."/>
            <person name="Braasch I."/>
            <person name="Postlethwait J."/>
            <person name="Bobe J."/>
            <person name="Montfort J."/>
            <person name="Bouchez O."/>
            <person name="Begum T."/>
            <person name="Mejri S."/>
            <person name="Adams A."/>
            <person name="Chen W.-J."/>
            <person name="Guiguen Y."/>
        </authorList>
    </citation>
    <scope>NUCLEOTIDE SEQUENCE</scope>
    <source>
        <strain evidence="9">YG-15Mar2019-1</strain>
        <tissue evidence="9">Brain</tissue>
    </source>
</reference>
<dbReference type="InterPro" id="IPR017972">
    <property type="entry name" value="Cyt_P450_CS"/>
</dbReference>
<comment type="cofactor">
    <cofactor evidence="1 6">
        <name>heme</name>
        <dbReference type="ChEBI" id="CHEBI:30413"/>
    </cofactor>
</comment>
<evidence type="ECO:0000256" key="5">
    <source>
        <dbReference type="ARBA" id="ARBA00023004"/>
    </source>
</evidence>
<dbReference type="GO" id="GO:0006805">
    <property type="term" value="P:xenobiotic metabolic process"/>
    <property type="evidence" value="ECO:0007669"/>
    <property type="project" value="TreeGrafter"/>
</dbReference>
<evidence type="ECO:0000256" key="3">
    <source>
        <dbReference type="ARBA" id="ARBA00022617"/>
    </source>
</evidence>
<dbReference type="Gene3D" id="1.10.630.10">
    <property type="entry name" value="Cytochrome P450"/>
    <property type="match status" value="1"/>
</dbReference>
<dbReference type="GO" id="GO:0020037">
    <property type="term" value="F:heme binding"/>
    <property type="evidence" value="ECO:0007669"/>
    <property type="project" value="InterPro"/>
</dbReference>
<keyword evidence="4 6" id="KW-0479">Metal-binding</keyword>
<dbReference type="InterPro" id="IPR002401">
    <property type="entry name" value="Cyt_P450_E_grp-I"/>
</dbReference>
<dbReference type="GO" id="GO:0016712">
    <property type="term" value="F:oxidoreductase activity, acting on paired donors, with incorporation or reduction of molecular oxygen, reduced flavin or flavoprotein as one donor, and incorporation of one atom of oxygen"/>
    <property type="evidence" value="ECO:0007669"/>
    <property type="project" value="TreeGrafter"/>
</dbReference>
<evidence type="ECO:0000256" key="6">
    <source>
        <dbReference type="PIRSR" id="PIRSR602401-1"/>
    </source>
</evidence>
<keyword evidence="8" id="KW-0472">Membrane</keyword>
<feature type="binding site" description="axial binding residue" evidence="6">
    <location>
        <position position="414"/>
    </location>
    <ligand>
        <name>heme</name>
        <dbReference type="ChEBI" id="CHEBI:30413"/>
    </ligand>
    <ligandPart>
        <name>Fe</name>
        <dbReference type="ChEBI" id="CHEBI:18248"/>
    </ligandPart>
</feature>
<dbReference type="InterPro" id="IPR050182">
    <property type="entry name" value="Cytochrome_P450_fam2"/>
</dbReference>
<dbReference type="PROSITE" id="PS00086">
    <property type="entry name" value="CYTOCHROME_P450"/>
    <property type="match status" value="1"/>
</dbReference>
<dbReference type="PANTHER" id="PTHR24300">
    <property type="entry name" value="CYTOCHROME P450 508A4-RELATED"/>
    <property type="match status" value="1"/>
</dbReference>
<dbReference type="InterPro" id="IPR001128">
    <property type="entry name" value="Cyt_P450"/>
</dbReference>
<dbReference type="SUPFAM" id="SSF48264">
    <property type="entry name" value="Cytochrome P450"/>
    <property type="match status" value="1"/>
</dbReference>
<organism evidence="9 10">
    <name type="scientific">Megalops atlanticus</name>
    <name type="common">Tarpon</name>
    <name type="synonym">Clupea gigantea</name>
    <dbReference type="NCBI Taxonomy" id="7932"/>
    <lineage>
        <taxon>Eukaryota</taxon>
        <taxon>Metazoa</taxon>
        <taxon>Chordata</taxon>
        <taxon>Craniata</taxon>
        <taxon>Vertebrata</taxon>
        <taxon>Euteleostomi</taxon>
        <taxon>Actinopterygii</taxon>
        <taxon>Neopterygii</taxon>
        <taxon>Teleostei</taxon>
        <taxon>Elopiformes</taxon>
        <taxon>Megalopidae</taxon>
        <taxon>Megalops</taxon>
    </lineage>
</organism>
<comment type="caution">
    <text evidence="9">The sequence shown here is derived from an EMBL/GenBank/DDBJ whole genome shotgun (WGS) entry which is preliminary data.</text>
</comment>
<feature type="transmembrane region" description="Helical" evidence="8">
    <location>
        <begin position="6"/>
        <end position="28"/>
    </location>
</feature>
<evidence type="ECO:0000256" key="2">
    <source>
        <dbReference type="ARBA" id="ARBA00010617"/>
    </source>
</evidence>
<accession>A0A9D3PIA1</accession>